<accession>A0A8H6XV73</accession>
<dbReference type="OrthoDB" id="3069322at2759"/>
<sequence>MDARFRGMFLASAGFLFASIGFTLSVLSTLLRLLLPFHPTRSAAVASTIRRRSTRIRKSAQSKHRRSYVSTSNSSISSPASTSASLESCSSQSSRHPSVSEMKGPKPQSLESPIRANAHNRVVSEPAVEERPGFRNVPVRKHRRSGSAPPSPAPWASSHPDGVDAPTRTSVDDTALGNSVTNRPSLSFHLPHVPLFDSVSSPENEHASKNAGLSFLHRRKARKTPSVSSVLLAAESPTEKRKSQIFAPLLHRRHSQNITDVDASHRLSQISVEEQENVGDGRPSYESRQSQEVTTRVLPKRSQTLRTQPYEAPYFFPTPGSVAAETYVPPRRKPIRSKTLAPDEMGVLQ</sequence>
<dbReference type="AlphaFoldDB" id="A0A8H6XV73"/>
<protein>
    <submittedName>
        <fullName evidence="2">Uncharacterized protein</fullName>
    </submittedName>
</protein>
<proteinExistence type="predicted"/>
<evidence type="ECO:0000313" key="2">
    <source>
        <dbReference type="EMBL" id="KAF7347339.1"/>
    </source>
</evidence>
<reference evidence="2" key="1">
    <citation type="submission" date="2020-05" db="EMBL/GenBank/DDBJ databases">
        <title>Mycena genomes resolve the evolution of fungal bioluminescence.</title>
        <authorList>
            <person name="Tsai I.J."/>
        </authorList>
    </citation>
    <scope>NUCLEOTIDE SEQUENCE</scope>
    <source>
        <strain evidence="2">CCC161011</strain>
    </source>
</reference>
<feature type="compositionally biased region" description="Low complexity" evidence="1">
    <location>
        <begin position="68"/>
        <end position="94"/>
    </location>
</feature>
<keyword evidence="3" id="KW-1185">Reference proteome</keyword>
<comment type="caution">
    <text evidence="2">The sequence shown here is derived from an EMBL/GenBank/DDBJ whole genome shotgun (WGS) entry which is preliminary data.</text>
</comment>
<name>A0A8H6XV73_9AGAR</name>
<feature type="region of interest" description="Disordered" evidence="1">
    <location>
        <begin position="272"/>
        <end position="349"/>
    </location>
</feature>
<dbReference type="EMBL" id="JACAZI010000012">
    <property type="protein sequence ID" value="KAF7347339.1"/>
    <property type="molecule type" value="Genomic_DNA"/>
</dbReference>
<feature type="compositionally biased region" description="Basic residues" evidence="1">
    <location>
        <begin position="54"/>
        <end position="67"/>
    </location>
</feature>
<organism evidence="2 3">
    <name type="scientific">Mycena venus</name>
    <dbReference type="NCBI Taxonomy" id="2733690"/>
    <lineage>
        <taxon>Eukaryota</taxon>
        <taxon>Fungi</taxon>
        <taxon>Dikarya</taxon>
        <taxon>Basidiomycota</taxon>
        <taxon>Agaricomycotina</taxon>
        <taxon>Agaricomycetes</taxon>
        <taxon>Agaricomycetidae</taxon>
        <taxon>Agaricales</taxon>
        <taxon>Marasmiineae</taxon>
        <taxon>Mycenaceae</taxon>
        <taxon>Mycena</taxon>
    </lineage>
</organism>
<gene>
    <name evidence="2" type="ORF">MVEN_01489600</name>
</gene>
<evidence type="ECO:0000313" key="3">
    <source>
        <dbReference type="Proteomes" id="UP000620124"/>
    </source>
</evidence>
<evidence type="ECO:0000256" key="1">
    <source>
        <dbReference type="SAM" id="MobiDB-lite"/>
    </source>
</evidence>
<feature type="region of interest" description="Disordered" evidence="1">
    <location>
        <begin position="54"/>
        <end position="174"/>
    </location>
</feature>
<dbReference type="Proteomes" id="UP000620124">
    <property type="component" value="Unassembled WGS sequence"/>
</dbReference>